<feature type="compositionally biased region" description="Polar residues" evidence="1">
    <location>
        <begin position="1"/>
        <end position="13"/>
    </location>
</feature>
<dbReference type="InterPro" id="IPR022158">
    <property type="entry name" value="Inositol_phosphatase"/>
</dbReference>
<feature type="compositionally biased region" description="Acidic residues" evidence="1">
    <location>
        <begin position="830"/>
        <end position="841"/>
    </location>
</feature>
<feature type="domain" description="SAC" evidence="2">
    <location>
        <begin position="290"/>
        <end position="622"/>
    </location>
</feature>
<dbReference type="Pfam" id="PF02383">
    <property type="entry name" value="Syja_N"/>
    <property type="match status" value="1"/>
</dbReference>
<feature type="region of interest" description="Disordered" evidence="1">
    <location>
        <begin position="1071"/>
        <end position="1108"/>
    </location>
</feature>
<feature type="region of interest" description="Disordered" evidence="1">
    <location>
        <begin position="830"/>
        <end position="850"/>
    </location>
</feature>
<accession>A0A8H7PLN7</accession>
<keyword evidence="6" id="KW-1185">Reference proteome</keyword>
<sequence>MATSPDPQNSNGKGNDDARRASNRSSGIIQLHVESDSFVFTQNSKAIELTFDGCEFRKLGMLHKLEQNSESILFYRQCDLAQPLLNILFSMIDSYEPSRDSKPYIIYGILGVINGIKDRYVAVVSAVQIRGYINDNPIYAIDKVDCLDLDYYRAHRKLTNRAKGLQIDSDLENTDVDSDEASSASDAPEVIVPTSPTGSGETSSVLSKTPGNHLLNVSRPTQQMGRNNSFINRMKQTFASKPLPAANVEGSKDENKYEGAVDTPAVEKAEPTMQDIEDDVRLDKRIIKEVQALFAGHTFFFSPKFDVTNTCERKYSRGPIDNIPLHKLVDPRFWWNQYISKPLIDKGLDDWVLPVMQGAVQIEGCEMEGFNFTFILISRRSKDRAGMRYQRRGINDAGDVANFVETEQIVLFHREDENHIASFVQTRGSIPLYWSQSPYSLHPIPVLDRGEDENEKAIRTHFDKQERVYGNQTIVNLAELTGREAIVGGEYRRQIEQMADPKIKYVEFDFHRETKGMKYENISKLSGQLSEEFSKMGYFWQTNNDTVLNKQRGVFRTNCMDCLDRTNVVQSAFSRNIMNVILMRFGISEYPDLGFKLYPKFEAVFNNVWANNGDSISREYAGTSALKGDFTRTGKRNVTGMMNDASNSLTRMYHNTIRDFWRQATIDYLLGYHKVEIFRHVTQSTLMSAEPGNDKRYVQVRANAVQVSSAIVIPDGEHLIGGWTLLSPTESNKIRAKSFEEKVVLLSTKALYICSFNYHLEKVVQFRRIALSLVSHIRKGEYILSTQNASSRDGEQNYGFTLEYAQGGESMRMNVGAIRNESLKDINIEDADADTDADADEDSKSSDDDSDEMAFVAFKAVRYNVLGELSPDEVLSGKEQVERIVEEIQKAVISQSVATNKEALVRYNMVMALPTETGSAKRKVKSSPSSSKALHAEKRINRAKIKARSELDLFEWKKWKFANKDFWIDPIADTVPRIDGLTVPKQEFIDKYEQPELPVVILNLTKGWLAEQTWNREDLLKKYGSQTFKIGEDDDGNNVYLKMKHFFRYIDTDSRVDDSPLYIFDSGFEKRDRGKKSKSTSKGSTSSESSSRPSKRSKPNKVKKGNQRTLLQDYSVPEYFSDDLFHFAGDRRRPPYKWFVMGDARSGTGIHTDPLGTSAWNALLKGHKRWALFPPGTPKDIIDPPMKPYDREAVSWYATVFPKFTKRDDPEDPRTLGQKLGMVEVLQRPGETIFVPTGWAHVVMNLGGFRYNVYHWHSRPKLTAKLYRELAARAKTDLKLRDVVDRIDKLQFVPQIPPSSSGSSSSSTSSSSSSEEDNGIKVSDTDSESDLSNGTCMCRKCKLRKKKEKVARASNI</sequence>
<dbReference type="GO" id="GO:0043812">
    <property type="term" value="F:phosphatidylinositol-4-phosphate phosphatase activity"/>
    <property type="evidence" value="ECO:0007669"/>
    <property type="project" value="TreeGrafter"/>
</dbReference>
<evidence type="ECO:0000259" key="3">
    <source>
        <dbReference type="PROSITE" id="PS51184"/>
    </source>
</evidence>
<feature type="region of interest" description="Disordered" evidence="1">
    <location>
        <begin position="1294"/>
        <end position="1334"/>
    </location>
</feature>
<feature type="region of interest" description="Disordered" evidence="1">
    <location>
        <begin position="174"/>
        <end position="225"/>
    </location>
</feature>
<feature type="region of interest" description="Disordered" evidence="1">
    <location>
        <begin position="1"/>
        <end position="21"/>
    </location>
</feature>
<dbReference type="Proteomes" id="UP000654370">
    <property type="component" value="Unassembled WGS sequence"/>
</dbReference>
<dbReference type="GO" id="GO:0046856">
    <property type="term" value="P:phosphatidylinositol dephosphorylation"/>
    <property type="evidence" value="ECO:0007669"/>
    <property type="project" value="TreeGrafter"/>
</dbReference>
<protein>
    <submittedName>
        <fullName evidence="5">Uncharacterized protein</fullName>
    </submittedName>
</protein>
<comment type="caution">
    <text evidence="5">The sequence shown here is derived from an EMBL/GenBank/DDBJ whole genome shotgun (WGS) entry which is preliminary data.</text>
</comment>
<dbReference type="InterPro" id="IPR003347">
    <property type="entry name" value="JmjC_dom"/>
</dbReference>
<dbReference type="PROSITE" id="PS50275">
    <property type="entry name" value="SAC"/>
    <property type="match status" value="1"/>
</dbReference>
<feature type="compositionally biased region" description="Low complexity" evidence="1">
    <location>
        <begin position="181"/>
        <end position="204"/>
    </location>
</feature>
<evidence type="ECO:0000313" key="6">
    <source>
        <dbReference type="Proteomes" id="UP000654370"/>
    </source>
</evidence>
<feature type="compositionally biased region" description="Basic residues" evidence="1">
    <location>
        <begin position="1093"/>
        <end position="1106"/>
    </location>
</feature>
<dbReference type="PANTHER" id="PTHR45662">
    <property type="entry name" value="PHOSPHATIDYLINOSITIDE PHOSPHATASE SAC1"/>
    <property type="match status" value="1"/>
</dbReference>
<dbReference type="Pfam" id="PF12456">
    <property type="entry name" value="hSac2"/>
    <property type="match status" value="1"/>
</dbReference>
<dbReference type="InterPro" id="IPR041667">
    <property type="entry name" value="Cupin_8"/>
</dbReference>
<name>A0A8H7PLN7_MORIS</name>
<feature type="compositionally biased region" description="Low complexity" evidence="1">
    <location>
        <begin position="1299"/>
        <end position="1313"/>
    </location>
</feature>
<proteinExistence type="predicted"/>
<dbReference type="InterPro" id="IPR002013">
    <property type="entry name" value="SAC_dom"/>
</dbReference>
<feature type="domain" description="HSac2" evidence="4">
    <location>
        <begin position="695"/>
        <end position="853"/>
    </location>
</feature>
<dbReference type="Gene3D" id="2.60.120.650">
    <property type="entry name" value="Cupin"/>
    <property type="match status" value="1"/>
</dbReference>
<dbReference type="InterPro" id="IPR034753">
    <property type="entry name" value="hSac2"/>
</dbReference>
<dbReference type="PROSITE" id="PS51184">
    <property type="entry name" value="JMJC"/>
    <property type="match status" value="1"/>
</dbReference>
<dbReference type="Pfam" id="PF13621">
    <property type="entry name" value="Cupin_8"/>
    <property type="match status" value="1"/>
</dbReference>
<dbReference type="GO" id="GO:0005783">
    <property type="term" value="C:endoplasmic reticulum"/>
    <property type="evidence" value="ECO:0007669"/>
    <property type="project" value="TreeGrafter"/>
</dbReference>
<organism evidence="5 6">
    <name type="scientific">Mortierella isabellina</name>
    <name type="common">Filamentous fungus</name>
    <name type="synonym">Umbelopsis isabellina</name>
    <dbReference type="NCBI Taxonomy" id="91625"/>
    <lineage>
        <taxon>Eukaryota</taxon>
        <taxon>Fungi</taxon>
        <taxon>Fungi incertae sedis</taxon>
        <taxon>Mucoromycota</taxon>
        <taxon>Mucoromycotina</taxon>
        <taxon>Umbelopsidomycetes</taxon>
        <taxon>Umbelopsidales</taxon>
        <taxon>Umbelopsidaceae</taxon>
        <taxon>Umbelopsis</taxon>
    </lineage>
</organism>
<feature type="compositionally biased region" description="Low complexity" evidence="1">
    <location>
        <begin position="1080"/>
        <end position="1092"/>
    </location>
</feature>
<evidence type="ECO:0000256" key="1">
    <source>
        <dbReference type="SAM" id="MobiDB-lite"/>
    </source>
</evidence>
<reference evidence="5" key="1">
    <citation type="submission" date="2020-12" db="EMBL/GenBank/DDBJ databases">
        <title>Metabolic potential, ecology and presence of endohyphal bacteria is reflected in genomic diversity of Mucoromycotina.</title>
        <authorList>
            <person name="Muszewska A."/>
            <person name="Okrasinska A."/>
            <person name="Steczkiewicz K."/>
            <person name="Drgas O."/>
            <person name="Orlowska M."/>
            <person name="Perlinska-Lenart U."/>
            <person name="Aleksandrzak-Piekarczyk T."/>
            <person name="Szatraj K."/>
            <person name="Zielenkiewicz U."/>
            <person name="Pilsyk S."/>
            <person name="Malc E."/>
            <person name="Mieczkowski P."/>
            <person name="Kruszewska J.S."/>
            <person name="Biernat P."/>
            <person name="Pawlowska J."/>
        </authorList>
    </citation>
    <scope>NUCLEOTIDE SEQUENCE</scope>
    <source>
        <strain evidence="5">WA0000067209</strain>
    </source>
</reference>
<evidence type="ECO:0000313" key="5">
    <source>
        <dbReference type="EMBL" id="KAG2175501.1"/>
    </source>
</evidence>
<gene>
    <name evidence="5" type="ORF">INT43_001148</name>
</gene>
<dbReference type="SMART" id="SM00558">
    <property type="entry name" value="JmjC"/>
    <property type="match status" value="1"/>
</dbReference>
<dbReference type="EMBL" id="JAEPQZ010000011">
    <property type="protein sequence ID" value="KAG2175501.1"/>
    <property type="molecule type" value="Genomic_DNA"/>
</dbReference>
<evidence type="ECO:0000259" key="4">
    <source>
        <dbReference type="PROSITE" id="PS51791"/>
    </source>
</evidence>
<dbReference type="OrthoDB" id="405996at2759"/>
<dbReference type="SUPFAM" id="SSF51197">
    <property type="entry name" value="Clavaminate synthase-like"/>
    <property type="match status" value="1"/>
</dbReference>
<feature type="domain" description="JmjC" evidence="3">
    <location>
        <begin position="1105"/>
        <end position="1275"/>
    </location>
</feature>
<dbReference type="PANTHER" id="PTHR45662:SF7">
    <property type="entry name" value="SACI DOMAIN PROTEIN (AFU_ORTHOLOGUE AFUA_1G15890)"/>
    <property type="match status" value="1"/>
</dbReference>
<dbReference type="PROSITE" id="PS51791">
    <property type="entry name" value="HSAC2"/>
    <property type="match status" value="1"/>
</dbReference>
<evidence type="ECO:0000259" key="2">
    <source>
        <dbReference type="PROSITE" id="PS50275"/>
    </source>
</evidence>